<feature type="region of interest" description="Disordered" evidence="1">
    <location>
        <begin position="76"/>
        <end position="99"/>
    </location>
</feature>
<feature type="region of interest" description="Disordered" evidence="1">
    <location>
        <begin position="251"/>
        <end position="336"/>
    </location>
</feature>
<dbReference type="Proteomes" id="UP000033647">
    <property type="component" value="Unassembled WGS sequence"/>
</dbReference>
<gene>
    <name evidence="3" type="ORF">TI39_contig392g00034</name>
</gene>
<feature type="compositionally biased region" description="Polar residues" evidence="1">
    <location>
        <begin position="371"/>
        <end position="382"/>
    </location>
</feature>
<dbReference type="STRING" id="1047168.A0A0F4GNE8"/>
<evidence type="ECO:0000259" key="2">
    <source>
        <dbReference type="Pfam" id="PF25080"/>
    </source>
</evidence>
<keyword evidence="4" id="KW-1185">Reference proteome</keyword>
<dbReference type="EMBL" id="LAFY01000384">
    <property type="protein sequence ID" value="KJX98773.1"/>
    <property type="molecule type" value="Genomic_DNA"/>
</dbReference>
<evidence type="ECO:0000313" key="3">
    <source>
        <dbReference type="EMBL" id="KJX98773.1"/>
    </source>
</evidence>
<organism evidence="3 4">
    <name type="scientific">Zymoseptoria brevis</name>
    <dbReference type="NCBI Taxonomy" id="1047168"/>
    <lineage>
        <taxon>Eukaryota</taxon>
        <taxon>Fungi</taxon>
        <taxon>Dikarya</taxon>
        <taxon>Ascomycota</taxon>
        <taxon>Pezizomycotina</taxon>
        <taxon>Dothideomycetes</taxon>
        <taxon>Dothideomycetidae</taxon>
        <taxon>Mycosphaerellales</taxon>
        <taxon>Mycosphaerellaceae</taxon>
        <taxon>Zymoseptoria</taxon>
    </lineage>
</organism>
<accession>A0A0F4GNE8</accession>
<sequence length="566" mass="60968">MPPRTAANNLTSSFNIADANNEVVCPLRNQDGSNCRKRCLGEKRFRSMQEHIRRAHPEYYIPKLPATKESFELMINTPPHEVPPPQENNNNNNNTPNNSASVLRQLQHTQQLSDPSGLSPSFNLDGHMGSSYEGYHALGGHDGGYYTAGDAEAAAIFTNMQFQQRSSDEYRRGSLIPAASAAAALAQLHSHRGADSDWPAESMGQQVIFPSLQMSPTVTEADLLQDYYGSNNDLKSNPFHVDPQLQDNSYLHDHSQFQPNSHSDDPTGLISPSDRPSTLPPLQRSLSRGGHSNRPRKSSLSQQARMAKHERKRSKDLIKRSSGGDRKAFSAEPSNSPAFLYGKRWEDLIDAAASATEEEDSRDLTPIPASPYQSPQVASRTSLPPPFGGLGAQFTSFQASPLNRALTPPDANHHSGLDMQTFPSVDDSSLSSNLSHQHHNSADSGSQFQIMNPSSIDSTSSEVFPPGSGGSGSGGPIGSSSGGVGLNSTTATAGLSGTNGPVQIYCAGCRRLCSLKEAFACTGCICGLCGVCANAIVSEQSRGRMSMCPRCHVMDSSYKPFALDFR</sequence>
<feature type="compositionally biased region" description="Basic and acidic residues" evidence="1">
    <location>
        <begin position="313"/>
        <end position="329"/>
    </location>
</feature>
<evidence type="ECO:0000313" key="4">
    <source>
        <dbReference type="Proteomes" id="UP000033647"/>
    </source>
</evidence>
<feature type="domain" description="RING zinc finger-like" evidence="2">
    <location>
        <begin position="504"/>
        <end position="551"/>
    </location>
</feature>
<dbReference type="Pfam" id="PF25080">
    <property type="entry name" value="zf_RING-like"/>
    <property type="match status" value="1"/>
</dbReference>
<dbReference type="OrthoDB" id="5405791at2759"/>
<name>A0A0F4GNE8_9PEZI</name>
<proteinExistence type="predicted"/>
<dbReference type="InterPro" id="IPR056929">
    <property type="entry name" value="Znf_RING-like"/>
</dbReference>
<evidence type="ECO:0000256" key="1">
    <source>
        <dbReference type="SAM" id="MobiDB-lite"/>
    </source>
</evidence>
<feature type="compositionally biased region" description="Polar residues" evidence="1">
    <location>
        <begin position="442"/>
        <end position="462"/>
    </location>
</feature>
<comment type="caution">
    <text evidence="3">The sequence shown here is derived from an EMBL/GenBank/DDBJ whole genome shotgun (WGS) entry which is preliminary data.</text>
</comment>
<dbReference type="AlphaFoldDB" id="A0A0F4GNE8"/>
<feature type="compositionally biased region" description="Low complexity" evidence="1">
    <location>
        <begin position="87"/>
        <end position="98"/>
    </location>
</feature>
<protein>
    <recommendedName>
        <fullName evidence="2">RING zinc finger-like domain-containing protein</fullName>
    </recommendedName>
</protein>
<reference evidence="3 4" key="1">
    <citation type="submission" date="2015-03" db="EMBL/GenBank/DDBJ databases">
        <title>RNA-seq based gene annotation and comparative genomics of four Zymoseptoria species reveal species-specific pathogenicity related genes and transposable element activity.</title>
        <authorList>
            <person name="Grandaubert J."/>
            <person name="Bhattacharyya A."/>
            <person name="Stukenbrock E.H."/>
        </authorList>
    </citation>
    <scope>NUCLEOTIDE SEQUENCE [LARGE SCALE GENOMIC DNA]</scope>
    <source>
        <strain evidence="3 4">Zb18110</strain>
    </source>
</reference>
<feature type="region of interest" description="Disordered" evidence="1">
    <location>
        <begin position="353"/>
        <end position="483"/>
    </location>
</feature>
<feature type="compositionally biased region" description="Gly residues" evidence="1">
    <location>
        <begin position="467"/>
        <end position="483"/>
    </location>
</feature>